<dbReference type="GO" id="GO:0140359">
    <property type="term" value="F:ABC-type transporter activity"/>
    <property type="evidence" value="ECO:0007669"/>
    <property type="project" value="InterPro"/>
</dbReference>
<evidence type="ECO:0000256" key="1">
    <source>
        <dbReference type="ARBA" id="ARBA00004417"/>
    </source>
</evidence>
<dbReference type="GO" id="GO:0005524">
    <property type="term" value="F:ATP binding"/>
    <property type="evidence" value="ECO:0007669"/>
    <property type="project" value="UniProtKB-KW"/>
</dbReference>
<keyword evidence="4" id="KW-0472">Membrane</keyword>
<dbReference type="Pfam" id="PF00005">
    <property type="entry name" value="ABC_tran"/>
    <property type="match status" value="1"/>
</dbReference>
<dbReference type="PANTHER" id="PTHR43875">
    <property type="entry name" value="MALTODEXTRIN IMPORT ATP-BINDING PROTEIN MSMX"/>
    <property type="match status" value="1"/>
</dbReference>
<dbReference type="GO" id="GO:0016887">
    <property type="term" value="F:ATP hydrolysis activity"/>
    <property type="evidence" value="ECO:0007669"/>
    <property type="project" value="InterPro"/>
</dbReference>
<keyword evidence="8" id="KW-0614">Plasmid</keyword>
<sequence length="354" mass="38897">MSSISLRDIRKAYVNGPQVLHGVSLDIEPGEFVVVVGPSGCGKSTLLRLIAGLDKCEDGTIEIGGKRANDLPPQDRDIAMIFQNYALYPHMTVRDNIAFGLELRGMSKTERNERAERVAATLQLHAYLDRKPAALSGGQRQRVAMGRAMARNAAIFLMDEPLSNLDNSLRISMRTEIKELHRQLGATIVYVTHDQTEALSLADRIAVMKDGHLLQFDRPEVIYDRPSNRFVASFLGSPPMNFLASNSLPGWTGAGEVTVGLRPDLLTVHHEKPNQPALPGRLLLSEMTGSDMLLHCETPAGRLTVSAPRKTVARETEQLWIGFDLDRALFFDPQNGDRVDLPASGHMEGRGAAS</sequence>
<evidence type="ECO:0000313" key="9">
    <source>
        <dbReference type="Proteomes" id="UP000016944"/>
    </source>
</evidence>
<dbReference type="Pfam" id="PF08402">
    <property type="entry name" value="TOBE_2"/>
    <property type="match status" value="1"/>
</dbReference>
<dbReference type="AlphaFoldDB" id="U4QHS8"/>
<name>U4QHS8_9HYPH</name>
<dbReference type="SUPFAM" id="SSF50331">
    <property type="entry name" value="MOP-like"/>
    <property type="match status" value="1"/>
</dbReference>
<dbReference type="PANTHER" id="PTHR43875:SF1">
    <property type="entry name" value="OSMOPROTECTIVE COMPOUNDS UPTAKE ATP-BINDING PROTEIN GGTA"/>
    <property type="match status" value="1"/>
</dbReference>
<dbReference type="SMART" id="SM00382">
    <property type="entry name" value="AAA"/>
    <property type="match status" value="1"/>
</dbReference>
<dbReference type="HOGENOM" id="CLU_000604_1_1_5"/>
<dbReference type="Gene3D" id="2.40.50.100">
    <property type="match status" value="1"/>
</dbReference>
<keyword evidence="4" id="KW-0997">Cell inner membrane</keyword>
<dbReference type="GO" id="GO:0055052">
    <property type="term" value="C:ATP-binding cassette (ABC) transporter complex, substrate-binding subunit-containing"/>
    <property type="evidence" value="ECO:0007669"/>
    <property type="project" value="TreeGrafter"/>
</dbReference>
<evidence type="ECO:0000313" key="8">
    <source>
        <dbReference type="EMBL" id="CDI11859.1"/>
    </source>
</evidence>
<dbReference type="InterPro" id="IPR047641">
    <property type="entry name" value="ABC_transpr_MalK/UgpC-like"/>
</dbReference>
<gene>
    <name evidence="8" type="ORF">BN877_p0130</name>
</gene>
<evidence type="ECO:0000256" key="5">
    <source>
        <dbReference type="ARBA" id="ARBA00022741"/>
    </source>
</evidence>
<dbReference type="InterPro" id="IPR017871">
    <property type="entry name" value="ABC_transporter-like_CS"/>
</dbReference>
<dbReference type="FunFam" id="3.40.50.300:FF:000042">
    <property type="entry name" value="Maltose/maltodextrin ABC transporter, ATP-binding protein"/>
    <property type="match status" value="1"/>
</dbReference>
<dbReference type="GO" id="GO:0008643">
    <property type="term" value="P:carbohydrate transport"/>
    <property type="evidence" value="ECO:0007669"/>
    <property type="project" value="InterPro"/>
</dbReference>
<dbReference type="CDD" id="cd03301">
    <property type="entry name" value="ABC_MalK_N"/>
    <property type="match status" value="1"/>
</dbReference>
<dbReference type="InterPro" id="IPR027417">
    <property type="entry name" value="P-loop_NTPase"/>
</dbReference>
<evidence type="ECO:0000256" key="4">
    <source>
        <dbReference type="ARBA" id="ARBA00022519"/>
    </source>
</evidence>
<keyword evidence="6 8" id="KW-0067">ATP-binding</keyword>
<keyword evidence="3" id="KW-0813">Transport</keyword>
<protein>
    <submittedName>
        <fullName evidence="8">ABC transporter, ATP-binding protein putative carbohydrate transporter (Maltose malK-like)</fullName>
    </submittedName>
</protein>
<evidence type="ECO:0000256" key="2">
    <source>
        <dbReference type="ARBA" id="ARBA00005417"/>
    </source>
</evidence>
<dbReference type="RefSeq" id="WP_022557167.1">
    <property type="nucleotide sequence ID" value="NC_022536.1"/>
</dbReference>
<dbReference type="Gene3D" id="3.40.50.300">
    <property type="entry name" value="P-loop containing nucleotide triphosphate hydrolases"/>
    <property type="match status" value="1"/>
</dbReference>
<comment type="subcellular location">
    <subcellularLocation>
        <location evidence="1">Cell inner membrane</location>
        <topology evidence="1">Peripheral membrane protein</topology>
    </subcellularLocation>
</comment>
<comment type="similarity">
    <text evidence="2">Belongs to the ABC transporter superfamily.</text>
</comment>
<dbReference type="SUPFAM" id="SSF52540">
    <property type="entry name" value="P-loop containing nucleoside triphosphate hydrolases"/>
    <property type="match status" value="1"/>
</dbReference>
<dbReference type="InterPro" id="IPR008995">
    <property type="entry name" value="Mo/tungstate-bd_C_term_dom"/>
</dbReference>
<feature type="domain" description="ABC transporter" evidence="7">
    <location>
        <begin position="4"/>
        <end position="235"/>
    </location>
</feature>
<keyword evidence="4" id="KW-1003">Cell membrane</keyword>
<reference evidence="8 9" key="1">
    <citation type="journal article" date="2013" name="Genome Announc.">
        <title>Complete Genome Sequence of the Sesbania Symbiont and Rice Growth-Promoting Endophyte Rhizobium sp. Strain IRBG74.</title>
        <authorList>
            <person name="Crook M.B."/>
            <person name="Mitra S."/>
            <person name="Ane J.M."/>
            <person name="Sadowsky M.J."/>
            <person name="Gyaneshwar P."/>
        </authorList>
    </citation>
    <scope>NUCLEOTIDE SEQUENCE [LARGE SCALE GENOMIC DNA]</scope>
    <source>
        <strain evidence="8 9">IRBG74</strain>
        <plasmid evidence="9">IRBL74_p</plasmid>
    </source>
</reference>
<dbReference type="KEGG" id="rir:BN877_p0130"/>
<evidence type="ECO:0000256" key="3">
    <source>
        <dbReference type="ARBA" id="ARBA00022448"/>
    </source>
</evidence>
<dbReference type="PROSITE" id="PS50893">
    <property type="entry name" value="ABC_TRANSPORTER_2"/>
    <property type="match status" value="1"/>
</dbReference>
<dbReference type="PROSITE" id="PS00211">
    <property type="entry name" value="ABC_TRANSPORTER_1"/>
    <property type="match status" value="1"/>
</dbReference>
<evidence type="ECO:0000256" key="6">
    <source>
        <dbReference type="ARBA" id="ARBA00022840"/>
    </source>
</evidence>
<dbReference type="Proteomes" id="UP000016944">
    <property type="component" value="Plasmid IRBL74_p"/>
</dbReference>
<dbReference type="InterPro" id="IPR003439">
    <property type="entry name" value="ABC_transporter-like_ATP-bd"/>
</dbReference>
<dbReference type="EMBL" id="HG518324">
    <property type="protein sequence ID" value="CDI11859.1"/>
    <property type="molecule type" value="Genomic_DNA"/>
</dbReference>
<organism evidence="8 9">
    <name type="scientific">Agrobacterium pusense</name>
    <dbReference type="NCBI Taxonomy" id="648995"/>
    <lineage>
        <taxon>Bacteria</taxon>
        <taxon>Pseudomonadati</taxon>
        <taxon>Pseudomonadota</taxon>
        <taxon>Alphaproteobacteria</taxon>
        <taxon>Hyphomicrobiales</taxon>
        <taxon>Rhizobiaceae</taxon>
        <taxon>Rhizobium/Agrobacterium group</taxon>
        <taxon>Agrobacterium</taxon>
    </lineage>
</organism>
<accession>U4QHS8</accession>
<proteinExistence type="inferred from homology"/>
<keyword evidence="5" id="KW-0547">Nucleotide-binding</keyword>
<geneLocation type="plasmid" evidence="8 9">
    <name>IRBL74_p</name>
</geneLocation>
<evidence type="ECO:0000259" key="7">
    <source>
        <dbReference type="PROSITE" id="PS50893"/>
    </source>
</evidence>
<dbReference type="InterPro" id="IPR003593">
    <property type="entry name" value="AAA+_ATPase"/>
</dbReference>
<dbReference type="PATRIC" id="fig|424182.3.peg.4882"/>
<dbReference type="InterPro" id="IPR015855">
    <property type="entry name" value="ABC_transpr_MalK-like"/>
</dbReference>
<dbReference type="InterPro" id="IPR013611">
    <property type="entry name" value="Transp-assoc_OB_typ2"/>
</dbReference>